<reference evidence="8" key="1">
    <citation type="submission" date="2016-04" db="UniProtKB">
        <authorList>
            <consortium name="WormBaseParasite"/>
        </authorList>
    </citation>
    <scope>IDENTIFICATION</scope>
</reference>
<feature type="binding site" evidence="2">
    <location>
        <position position="180"/>
    </location>
    <ligand>
        <name>Zn(2+)</name>
        <dbReference type="ChEBI" id="CHEBI:29105"/>
        <note>catalytic</note>
    </ligand>
</feature>
<evidence type="ECO:0000313" key="8">
    <source>
        <dbReference type="WBParaSite" id="HPLM_0000996301-mRNA-1"/>
    </source>
</evidence>
<keyword evidence="1" id="KW-1015">Disulfide bond</keyword>
<dbReference type="InterPro" id="IPR006026">
    <property type="entry name" value="Peptidase_Metallo"/>
</dbReference>
<dbReference type="GO" id="GO:0006508">
    <property type="term" value="P:proteolysis"/>
    <property type="evidence" value="ECO:0007669"/>
    <property type="project" value="UniProtKB-KW"/>
</dbReference>
<evidence type="ECO:0000256" key="2">
    <source>
        <dbReference type="PROSITE-ProRule" id="PRU01211"/>
    </source>
</evidence>
<dbReference type="AlphaFoldDB" id="A0A158QN86"/>
<dbReference type="GO" id="GO:0008270">
    <property type="term" value="F:zinc ion binding"/>
    <property type="evidence" value="ECO:0007669"/>
    <property type="project" value="UniProtKB-UniRule"/>
</dbReference>
<comment type="caution">
    <text evidence="2">Lacks conserved residue(s) required for the propagation of feature annotation.</text>
</comment>
<dbReference type="Proteomes" id="UP000268014">
    <property type="component" value="Unassembled WGS sequence"/>
</dbReference>
<keyword evidence="2 3" id="KW-0862">Zinc</keyword>
<dbReference type="OrthoDB" id="7721051at2759"/>
<feature type="region of interest" description="Disordered" evidence="4">
    <location>
        <begin position="1"/>
        <end position="23"/>
    </location>
</feature>
<evidence type="ECO:0000256" key="1">
    <source>
        <dbReference type="ARBA" id="ARBA00023157"/>
    </source>
</evidence>
<keyword evidence="2 3" id="KW-0482">Metalloprotease</keyword>
<name>A0A158QN86_HAEPC</name>
<proteinExistence type="predicted"/>
<keyword evidence="2 3" id="KW-0479">Metal-binding</keyword>
<dbReference type="InterPro" id="IPR024079">
    <property type="entry name" value="MetalloPept_cat_dom_sf"/>
</dbReference>
<feature type="active site" evidence="2">
    <location>
        <position position="177"/>
    </location>
</feature>
<feature type="binding site" evidence="2">
    <location>
        <position position="176"/>
    </location>
    <ligand>
        <name>Zn(2+)</name>
        <dbReference type="ChEBI" id="CHEBI:29105"/>
        <note>catalytic</note>
    </ligand>
</feature>
<dbReference type="OMA" id="HTDEQDY"/>
<gene>
    <name evidence="6" type="ORF">HPLM_LOCUS9955</name>
</gene>
<dbReference type="SMART" id="SM00235">
    <property type="entry name" value="ZnMc"/>
    <property type="match status" value="1"/>
</dbReference>
<sequence>MMVLRSKSSYRGQPFGGDSGHKGRKDIQAACLVWNGIWRWFIPAKPVDIFNSPGEGDILQLRNLKKSDTRAYNALHSLSSEKWNVTDEDGNIVIPYAITGKFNLSEEGTIANAMQRVMDNTCIRFIKHTDEQDYIDFVNKPGEGCYTSVGRQGGRTVVQLESSEVATCMKTNLVLHELLHVVGLWHEHQRHDRDSYVQILYENVLKDFHDQFIKITTYQATTYDVPYDYKSLMHYGKNAFAVPYKVSMLTKDPNYQDVIGQQEDASPNDYLKVCKIYNCKKCHSNSLVQDDTFLLREYD</sequence>
<dbReference type="PRINTS" id="PR00480">
    <property type="entry name" value="ASTACIN"/>
</dbReference>
<keyword evidence="2 3" id="KW-0645">Protease</keyword>
<dbReference type="GO" id="GO:0004222">
    <property type="term" value="F:metalloendopeptidase activity"/>
    <property type="evidence" value="ECO:0007669"/>
    <property type="project" value="UniProtKB-UniRule"/>
</dbReference>
<dbReference type="PANTHER" id="PTHR10127">
    <property type="entry name" value="DISCOIDIN, CUB, EGF, LAMININ , AND ZINC METALLOPROTEASE DOMAIN CONTAINING"/>
    <property type="match status" value="1"/>
</dbReference>
<dbReference type="InterPro" id="IPR034035">
    <property type="entry name" value="Astacin-like_dom"/>
</dbReference>
<dbReference type="WBParaSite" id="HPLM_0000996301-mRNA-1">
    <property type="protein sequence ID" value="HPLM_0000996301-mRNA-1"/>
    <property type="gene ID" value="HPLM_0000996301"/>
</dbReference>
<organism evidence="8">
    <name type="scientific">Haemonchus placei</name>
    <name type="common">Barber's pole worm</name>
    <dbReference type="NCBI Taxonomy" id="6290"/>
    <lineage>
        <taxon>Eukaryota</taxon>
        <taxon>Metazoa</taxon>
        <taxon>Ecdysozoa</taxon>
        <taxon>Nematoda</taxon>
        <taxon>Chromadorea</taxon>
        <taxon>Rhabditida</taxon>
        <taxon>Rhabditina</taxon>
        <taxon>Rhabditomorpha</taxon>
        <taxon>Strongyloidea</taxon>
        <taxon>Trichostrongylidae</taxon>
        <taxon>Haemonchus</taxon>
    </lineage>
</organism>
<evidence type="ECO:0000256" key="4">
    <source>
        <dbReference type="SAM" id="MobiDB-lite"/>
    </source>
</evidence>
<dbReference type="EMBL" id="UZAF01017181">
    <property type="protein sequence ID" value="VDO38837.1"/>
    <property type="molecule type" value="Genomic_DNA"/>
</dbReference>
<dbReference type="Pfam" id="PF01400">
    <property type="entry name" value="Astacin"/>
    <property type="match status" value="1"/>
</dbReference>
<evidence type="ECO:0000256" key="3">
    <source>
        <dbReference type="RuleBase" id="RU361183"/>
    </source>
</evidence>
<evidence type="ECO:0000313" key="6">
    <source>
        <dbReference type="EMBL" id="VDO38837.1"/>
    </source>
</evidence>
<dbReference type="Gene3D" id="3.40.390.10">
    <property type="entry name" value="Collagenase (Catalytic Domain)"/>
    <property type="match status" value="1"/>
</dbReference>
<feature type="binding site" evidence="2">
    <location>
        <position position="186"/>
    </location>
    <ligand>
        <name>Zn(2+)</name>
        <dbReference type="ChEBI" id="CHEBI:29105"/>
        <note>catalytic</note>
    </ligand>
</feature>
<feature type="domain" description="Peptidase M12A" evidence="5">
    <location>
        <begin position="73"/>
        <end position="280"/>
    </location>
</feature>
<accession>A0A158QN86</accession>
<dbReference type="PANTHER" id="PTHR10127:SF880">
    <property type="entry name" value="ZINC METALLOPROTEINASE NAS-5"/>
    <property type="match status" value="1"/>
</dbReference>
<keyword evidence="7" id="KW-1185">Reference proteome</keyword>
<feature type="compositionally biased region" description="Polar residues" evidence="4">
    <location>
        <begin position="1"/>
        <end position="11"/>
    </location>
</feature>
<dbReference type="CDD" id="cd04280">
    <property type="entry name" value="ZnMc_astacin_like"/>
    <property type="match status" value="1"/>
</dbReference>
<evidence type="ECO:0000313" key="7">
    <source>
        <dbReference type="Proteomes" id="UP000268014"/>
    </source>
</evidence>
<dbReference type="SUPFAM" id="SSF55486">
    <property type="entry name" value="Metalloproteases ('zincins'), catalytic domain"/>
    <property type="match status" value="1"/>
</dbReference>
<dbReference type="EC" id="3.4.24.-" evidence="3"/>
<keyword evidence="2 3" id="KW-0378">Hydrolase</keyword>
<reference evidence="6 7" key="2">
    <citation type="submission" date="2018-11" db="EMBL/GenBank/DDBJ databases">
        <authorList>
            <consortium name="Pathogen Informatics"/>
        </authorList>
    </citation>
    <scope>NUCLEOTIDE SEQUENCE [LARGE SCALE GENOMIC DNA]</scope>
    <source>
        <strain evidence="6 7">MHpl1</strain>
    </source>
</reference>
<comment type="cofactor">
    <cofactor evidence="2 3">
        <name>Zn(2+)</name>
        <dbReference type="ChEBI" id="CHEBI:29105"/>
    </cofactor>
    <text evidence="2 3">Binds 1 zinc ion per subunit.</text>
</comment>
<dbReference type="PROSITE" id="PS51864">
    <property type="entry name" value="ASTACIN"/>
    <property type="match status" value="1"/>
</dbReference>
<protein>
    <recommendedName>
        <fullName evidence="3">Metalloendopeptidase</fullName>
        <ecNumber evidence="3">3.4.24.-</ecNumber>
    </recommendedName>
</protein>
<dbReference type="InterPro" id="IPR001506">
    <property type="entry name" value="Peptidase_M12A"/>
</dbReference>
<evidence type="ECO:0000259" key="5">
    <source>
        <dbReference type="PROSITE" id="PS51864"/>
    </source>
</evidence>